<protein>
    <recommendedName>
        <fullName evidence="4">Phospholipase_D-nuclease N-terminal</fullName>
    </recommendedName>
</protein>
<organism evidence="2 3">
    <name type="scientific">Sphingobacterium nematocida</name>
    <dbReference type="NCBI Taxonomy" id="1513896"/>
    <lineage>
        <taxon>Bacteria</taxon>
        <taxon>Pseudomonadati</taxon>
        <taxon>Bacteroidota</taxon>
        <taxon>Sphingobacteriia</taxon>
        <taxon>Sphingobacteriales</taxon>
        <taxon>Sphingobacteriaceae</taxon>
        <taxon>Sphingobacterium</taxon>
    </lineage>
</organism>
<evidence type="ECO:0000256" key="1">
    <source>
        <dbReference type="SAM" id="Phobius"/>
    </source>
</evidence>
<proteinExistence type="predicted"/>
<feature type="transmembrane region" description="Helical" evidence="1">
    <location>
        <begin position="12"/>
        <end position="28"/>
    </location>
</feature>
<feature type="transmembrane region" description="Helical" evidence="1">
    <location>
        <begin position="34"/>
        <end position="55"/>
    </location>
</feature>
<evidence type="ECO:0000313" key="3">
    <source>
        <dbReference type="Proteomes" id="UP000190150"/>
    </source>
</evidence>
<keyword evidence="3" id="KW-1185">Reference proteome</keyword>
<dbReference type="Proteomes" id="UP000190150">
    <property type="component" value="Unassembled WGS sequence"/>
</dbReference>
<gene>
    <name evidence="2" type="ORF">SAMN05660841_02006</name>
</gene>
<keyword evidence="1" id="KW-1133">Transmembrane helix</keyword>
<dbReference type="OrthoDB" id="714196at2"/>
<evidence type="ECO:0008006" key="4">
    <source>
        <dbReference type="Google" id="ProtNLM"/>
    </source>
</evidence>
<name>A0A1T5DIR2_9SPHI</name>
<accession>A0A1T5DIR2</accession>
<dbReference type="STRING" id="1513896.SAMN05660841_02006"/>
<dbReference type="EMBL" id="FUZF01000007">
    <property type="protein sequence ID" value="SKB71604.1"/>
    <property type="molecule type" value="Genomic_DNA"/>
</dbReference>
<sequence>MKNLFHQTKQAFYFSLAFYLLTIAMMVLKVPFSLVLFSVSLLISMIWVMLVLREVMLSTRVNNVERVVLILFVILTNILGGIVYFVFVRERVIGKENIKK</sequence>
<feature type="transmembrane region" description="Helical" evidence="1">
    <location>
        <begin position="67"/>
        <end position="87"/>
    </location>
</feature>
<reference evidence="3" key="1">
    <citation type="submission" date="2017-02" db="EMBL/GenBank/DDBJ databases">
        <authorList>
            <person name="Varghese N."/>
            <person name="Submissions S."/>
        </authorList>
    </citation>
    <scope>NUCLEOTIDE SEQUENCE [LARGE SCALE GENOMIC DNA]</scope>
    <source>
        <strain evidence="3">DSM 24091</strain>
    </source>
</reference>
<dbReference type="RefSeq" id="WP_079642944.1">
    <property type="nucleotide sequence ID" value="NZ_FUZF01000007.1"/>
</dbReference>
<keyword evidence="1" id="KW-0812">Transmembrane</keyword>
<evidence type="ECO:0000313" key="2">
    <source>
        <dbReference type="EMBL" id="SKB71604.1"/>
    </source>
</evidence>
<keyword evidence="1" id="KW-0472">Membrane</keyword>
<dbReference type="AlphaFoldDB" id="A0A1T5DIR2"/>